<dbReference type="EMBL" id="CABHNT010000042">
    <property type="protein sequence ID" value="VUX35943.1"/>
    <property type="molecule type" value="Genomic_DNA"/>
</dbReference>
<name>A0A564VW23_BIFLI</name>
<accession>A0A564VW23</accession>
<protein>
    <submittedName>
        <fullName evidence="1">Uncharacterized protein</fullName>
    </submittedName>
</protein>
<organism evidence="1 2">
    <name type="scientific">Bifidobacterium longum subsp. infantis</name>
    <dbReference type="NCBI Taxonomy" id="1682"/>
    <lineage>
        <taxon>Bacteria</taxon>
        <taxon>Bacillati</taxon>
        <taxon>Actinomycetota</taxon>
        <taxon>Actinomycetes</taxon>
        <taxon>Bifidobacteriales</taxon>
        <taxon>Bifidobacteriaceae</taxon>
        <taxon>Bifidobacterium</taxon>
    </lineage>
</organism>
<proteinExistence type="predicted"/>
<evidence type="ECO:0000313" key="1">
    <source>
        <dbReference type="EMBL" id="VUX35943.1"/>
    </source>
</evidence>
<evidence type="ECO:0000313" key="2">
    <source>
        <dbReference type="Proteomes" id="UP000345266"/>
    </source>
</evidence>
<reference evidence="1 2" key="1">
    <citation type="submission" date="2019-07" db="EMBL/GenBank/DDBJ databases">
        <authorList>
            <person name="Hibberd C M."/>
            <person name="Gehrig L. J."/>
            <person name="Chang H.-W."/>
            <person name="Venkatesh S."/>
        </authorList>
    </citation>
    <scope>NUCLEOTIDE SEQUENCE [LARGE SCALE GENOMIC DNA]</scope>
    <source>
        <strain evidence="1">Bifidobacterium_longum_subsp_infantis_JG_Bg463</strain>
    </source>
</reference>
<dbReference type="RefSeq" id="WP_186277963.1">
    <property type="nucleotide sequence ID" value="NZ_CABHND010000038.1"/>
</dbReference>
<gene>
    <name evidence="1" type="ORF">BLJG463_01769</name>
</gene>
<dbReference type="AlphaFoldDB" id="A0A564VW23"/>
<sequence>MTTHNSQHSAEAPEAFTPQPLDIAMNTEATETPASWATSAIVTLFLPRTVTTLPDFAGETKTAPCCDEQQGSR</sequence>
<dbReference type="Proteomes" id="UP000345266">
    <property type="component" value="Unassembled WGS sequence"/>
</dbReference>